<name>A0A504XA08_LEIDO</name>
<dbReference type="AlphaFoldDB" id="A0A504XA08"/>
<evidence type="ECO:0000259" key="5">
    <source>
        <dbReference type="Pfam" id="PF23335"/>
    </source>
</evidence>
<evidence type="ECO:0000313" key="8">
    <source>
        <dbReference type="Proteomes" id="UP000318821"/>
    </source>
</evidence>
<reference evidence="8" key="1">
    <citation type="submission" date="2019-02" db="EMBL/GenBank/DDBJ databases">
        <title>FDA dAtabase for Regulatory Grade micrObial Sequences (FDA-ARGOS): Supporting development and validation of Infectious Disease Dx tests.</title>
        <authorList>
            <person name="Duncan R."/>
            <person name="Fisher C."/>
            <person name="Tallon L."/>
            <person name="Sadzewicz L."/>
            <person name="Sengamalay N."/>
            <person name="Ott S."/>
            <person name="Godinez A."/>
            <person name="Nagaraj S."/>
            <person name="Vavikolanu K."/>
            <person name="Vyas G."/>
            <person name="Nadendla S."/>
            <person name="Aluvathingal J."/>
            <person name="Sichtig H."/>
        </authorList>
    </citation>
    <scope>NUCLEOTIDE SEQUENCE [LARGE SCALE GENOMIC DNA]</scope>
    <source>
        <strain evidence="8">FDAARGOS_360</strain>
    </source>
</reference>
<keyword evidence="2" id="KW-0969">Cilium</keyword>
<dbReference type="InterPro" id="IPR056456">
    <property type="entry name" value="Beta-prop_IFT80_2nd"/>
</dbReference>
<dbReference type="VEuPathDB" id="TriTrypDB:LdBPK_190330.1"/>
<dbReference type="PROSITE" id="PS50082">
    <property type="entry name" value="WD_REPEATS_2"/>
    <property type="match status" value="2"/>
</dbReference>
<dbReference type="Pfam" id="PF00400">
    <property type="entry name" value="WD40"/>
    <property type="match status" value="3"/>
</dbReference>
<dbReference type="GO" id="GO:0005929">
    <property type="term" value="C:cilium"/>
    <property type="evidence" value="ECO:0007669"/>
    <property type="project" value="UniProtKB-SubCell"/>
</dbReference>
<dbReference type="GO" id="GO:0030992">
    <property type="term" value="C:intraciliary transport particle B"/>
    <property type="evidence" value="ECO:0007669"/>
    <property type="project" value="TreeGrafter"/>
</dbReference>
<protein>
    <submittedName>
        <fullName evidence="7">WD domain, G-beta repeat family protein</fullName>
    </submittedName>
</protein>
<keyword evidence="4" id="KW-0853">WD repeat</keyword>
<dbReference type="Gene3D" id="2.130.10.10">
    <property type="entry name" value="YVTN repeat-like/Quinoprotein amine dehydrogenase"/>
    <property type="match status" value="3"/>
</dbReference>
<dbReference type="SMART" id="SM00320">
    <property type="entry name" value="WD40"/>
    <property type="match status" value="4"/>
</dbReference>
<evidence type="ECO:0000259" key="6">
    <source>
        <dbReference type="Pfam" id="PF23387"/>
    </source>
</evidence>
<feature type="repeat" description="WD" evidence="4">
    <location>
        <begin position="197"/>
        <end position="229"/>
    </location>
</feature>
<dbReference type="FunFam" id="1.25.40.470:FF:000007">
    <property type="entry name" value="Intraflagellar transport 80 homolog (Chlamydomonas)"/>
    <property type="match status" value="1"/>
</dbReference>
<comment type="caution">
    <text evidence="7">The sequence shown here is derived from an EMBL/GenBank/DDBJ whole genome shotgun (WGS) entry which is preliminary data.</text>
</comment>
<dbReference type="SUPFAM" id="SSF50978">
    <property type="entry name" value="WD40 repeat-like"/>
    <property type="match status" value="2"/>
</dbReference>
<accession>A0A504XA08</accession>
<dbReference type="PROSITE" id="PS50294">
    <property type="entry name" value="WD_REPEATS_REGION"/>
    <property type="match status" value="2"/>
</dbReference>
<dbReference type="Pfam" id="PF23387">
    <property type="entry name" value="TPR_IFT80_172"/>
    <property type="match status" value="1"/>
</dbReference>
<dbReference type="Proteomes" id="UP000318821">
    <property type="component" value="Unassembled WGS sequence"/>
</dbReference>
<feature type="repeat" description="WD" evidence="4">
    <location>
        <begin position="109"/>
        <end position="141"/>
    </location>
</feature>
<comment type="subcellular location">
    <subcellularLocation>
        <location evidence="1">Cell projection</location>
        <location evidence="1">Cilium</location>
    </subcellularLocation>
</comment>
<evidence type="ECO:0000256" key="3">
    <source>
        <dbReference type="ARBA" id="ARBA00023273"/>
    </source>
</evidence>
<evidence type="ECO:0000256" key="1">
    <source>
        <dbReference type="ARBA" id="ARBA00004138"/>
    </source>
</evidence>
<keyword evidence="3" id="KW-0966">Cell projection</keyword>
<feature type="domain" description="IFT80/172/WDR35 TPR" evidence="6">
    <location>
        <begin position="630"/>
        <end position="774"/>
    </location>
</feature>
<dbReference type="InterPro" id="IPR015943">
    <property type="entry name" value="WD40/YVTN_repeat-like_dom_sf"/>
</dbReference>
<dbReference type="GO" id="GO:0060271">
    <property type="term" value="P:cilium assembly"/>
    <property type="evidence" value="ECO:0007669"/>
    <property type="project" value="TreeGrafter"/>
</dbReference>
<organism evidence="7 8">
    <name type="scientific">Leishmania donovani</name>
    <dbReference type="NCBI Taxonomy" id="5661"/>
    <lineage>
        <taxon>Eukaryota</taxon>
        <taxon>Discoba</taxon>
        <taxon>Euglenozoa</taxon>
        <taxon>Kinetoplastea</taxon>
        <taxon>Metakinetoplastina</taxon>
        <taxon>Trypanosomatida</taxon>
        <taxon>Trypanosomatidae</taxon>
        <taxon>Leishmaniinae</taxon>
        <taxon>Leishmania</taxon>
    </lineage>
</organism>
<dbReference type="PANTHER" id="PTHR24098">
    <property type="entry name" value="OUTER SEGMENT 5"/>
    <property type="match status" value="1"/>
</dbReference>
<proteinExistence type="predicted"/>
<dbReference type="Gene3D" id="1.25.40.470">
    <property type="match status" value="1"/>
</dbReference>
<dbReference type="InterPro" id="IPR001680">
    <property type="entry name" value="WD40_rpt"/>
</dbReference>
<dbReference type="InterPro" id="IPR056157">
    <property type="entry name" value="TPR_IFT80_172_dom"/>
</dbReference>
<dbReference type="Pfam" id="PF23335">
    <property type="entry name" value="Beta-prop_IFT80_2nd"/>
    <property type="match status" value="1"/>
</dbReference>
<dbReference type="EMBL" id="RHLD01000033">
    <property type="protein sequence ID" value="TPP41847.1"/>
    <property type="molecule type" value="Genomic_DNA"/>
</dbReference>
<dbReference type="InterPro" id="IPR036322">
    <property type="entry name" value="WD40_repeat_dom_sf"/>
</dbReference>
<dbReference type="PANTHER" id="PTHR24098:SF0">
    <property type="entry name" value="OUTER SEGMENT 5"/>
    <property type="match status" value="1"/>
</dbReference>
<evidence type="ECO:0000256" key="2">
    <source>
        <dbReference type="ARBA" id="ARBA00023069"/>
    </source>
</evidence>
<dbReference type="VEuPathDB" id="TriTrypDB:LDHU3_19.0380"/>
<dbReference type="VEuPathDB" id="TriTrypDB:LdCL_190008300"/>
<sequence>MRLNITSAKERHGEACTTVAVSLNGDIISGSDDFTVRRWNANGEALGVVKEFDSCVTFVTWVPRVGRGARLARGAAAETREGRDNCLVACADGSFSFVNTASGRVERTIEAHAGSITAAVYAADGSSIITAGEDGCVKVWSQAGIPRTTLANAGRCINALCWGTEAAELGGDCVLYAVGSDVVIKPLNPAMKKQIKWKAHKGVVLCADWSRMSGMIVTGGEDGAYKVWDPCGCSIFVSAAGEHPITSVRFAADGESFAVGSFMNVRVCDKTGWSHSYERTTEGSAMALDWMPDGTQMILGNGTGALSIAQIVDRKVSWGPYTVTLLDSRRLTVQDVVKDTVQEIELADKVIKLELGCGYLVVCTTTQCCCYPMDRLNAPVQFDLRDPVISIILGPRQFLLADCSQGLQVYSYEGRQISVLRLQVTLKPEIMTTNLLSLSPDTVAMRNPADANRILFFDVNSGKPFDAASVAHHLDIVSVHLSQSGSLHDRKIAFIDRNNDLYFGPVHTQLGFHKLSTMTTSVTWHDAHETLAAIADGHLATWYYPSTIFTDRDLLSLTKTVRDGGHTEFTRNDRITHFHHTRVLVRRGGDGALLTLPVSPYTVMIFQLVTQKNNWDGATRLARFLKDPLLWAVLTALALRAGELNVAEIGYGALSDLAKVRYIHYIKGIPTPEARQAELALFQHRPAEAERILLQAGLVYRSIDMNTRLFKWERALEIAKERKTHLDTVLGRRERYLQEVSQKETLAPFKDLSGKIKVDWAVIEEKVKQEVIKDALPLAWATVVATVTSGRAMIASA</sequence>
<evidence type="ECO:0000256" key="4">
    <source>
        <dbReference type="PROSITE-ProRule" id="PRU00221"/>
    </source>
</evidence>
<feature type="domain" description="IFT80 second beta-propeller" evidence="5">
    <location>
        <begin position="313"/>
        <end position="601"/>
    </location>
</feature>
<evidence type="ECO:0000313" key="7">
    <source>
        <dbReference type="EMBL" id="TPP41847.1"/>
    </source>
</evidence>
<gene>
    <name evidence="7" type="ORF">CGC20_9160</name>
</gene>
<dbReference type="FunFam" id="2.130.10.10:FF:001879">
    <property type="entry name" value="Intraflagellar transport protein 80"/>
    <property type="match status" value="1"/>
</dbReference>